<sequence length="804" mass="91078">MTESALRRHSSTIRRGLSCRLSLFSLKSPPSHNSDQERPKSRALLESHDFPSGLPRAVREHVTKINDAAPRVVGDLADELDSSAIRKLMETAERRRDSERRRSIIQLGFRLAHLTGRQRASQSWAESEKEQLLPESPTLTPELSAPSPPPPESETPRIVEKRLSMARSRNSMQAPKPPPPEVGIRVGDFDVRLRKPYIYNPLQSNRVIRLLSVRRPSVDGINGDFYYQLVTMSLDDPVPYETVSYCWGDHEQKYRINLMDGSFLMVTQSLGSELVEISSHSKTGYLWIDQMCIDQANLVEKAQQVNVMGDIYACGLRVLVSLGLPNVSLRPLFTLVDLALEYELNQRSVVDLQGALSDYMLSGGRTPRLLPPFWKAMVDLLRHPWFTRAWVFQECVLSPTIVFVFGERLVSLDPIVRLALATSRLETATISGVIPPGCVTAQPGFHQLYSIVQTRSDRAWGKPQVFWQTLSIVAPYTHCADPRDRLFAFLGLLNDDTIDVKPDYRVPHYEILTDTAKRFIEAKASLEIFSLIPRVGQEESLREGVPSWAPDWSKPEETIPLTSWRRISPFNACGGRQYGDAVLQDRRRTFRPLRLLQKQLRVKGKIIATIQNAHLEPFTSLDNWISRDLISFLRLDQALSHFTSISPPKDAYSNMSLERILKVILADGALLCDTPEFSKGVYLLDTELTDLTQAYLQFNDPELVGSAPFKLAPYARNVYSLRNLSRVAVERRLIMCDDGRLGLVHNRAQEGDVIAVLHGSRTPVVFQPRADGKFEIKGQCYFEDSMHGESIFWEEDEADEFIVV</sequence>
<proteinExistence type="predicted"/>
<reference evidence="3 4" key="1">
    <citation type="submission" date="2019-04" db="EMBL/GenBank/DDBJ databases">
        <title>High contiguity whole genome sequence and gene annotation resource for two Venturia nashicola isolates.</title>
        <authorList>
            <person name="Prokchorchik M."/>
            <person name="Won K."/>
            <person name="Lee Y."/>
            <person name="Choi E.D."/>
            <person name="Segonzac C."/>
            <person name="Sohn K.H."/>
        </authorList>
    </citation>
    <scope>NUCLEOTIDE SEQUENCE [LARGE SCALE GENOMIC DNA]</scope>
    <source>
        <strain evidence="3 4">PRI2</strain>
    </source>
</reference>
<evidence type="ECO:0000313" key="4">
    <source>
        <dbReference type="Proteomes" id="UP000298493"/>
    </source>
</evidence>
<dbReference type="InterPro" id="IPR010730">
    <property type="entry name" value="HET"/>
</dbReference>
<name>A0A4Z1NX86_9PEZI</name>
<evidence type="ECO:0000313" key="3">
    <source>
        <dbReference type="EMBL" id="TID18062.1"/>
    </source>
</evidence>
<feature type="domain" description="Heterokaryon incompatibility" evidence="2">
    <location>
        <begin position="240"/>
        <end position="394"/>
    </location>
</feature>
<keyword evidence="4" id="KW-1185">Reference proteome</keyword>
<dbReference type="PANTHER" id="PTHR24148:SF64">
    <property type="entry name" value="HETEROKARYON INCOMPATIBILITY DOMAIN-CONTAINING PROTEIN"/>
    <property type="match status" value="1"/>
</dbReference>
<dbReference type="Pfam" id="PF06985">
    <property type="entry name" value="HET"/>
    <property type="match status" value="1"/>
</dbReference>
<feature type="compositionally biased region" description="Low complexity" evidence="1">
    <location>
        <begin position="133"/>
        <end position="145"/>
    </location>
</feature>
<organism evidence="3 4">
    <name type="scientific">Venturia nashicola</name>
    <dbReference type="NCBI Taxonomy" id="86259"/>
    <lineage>
        <taxon>Eukaryota</taxon>
        <taxon>Fungi</taxon>
        <taxon>Dikarya</taxon>
        <taxon>Ascomycota</taxon>
        <taxon>Pezizomycotina</taxon>
        <taxon>Dothideomycetes</taxon>
        <taxon>Pleosporomycetidae</taxon>
        <taxon>Venturiales</taxon>
        <taxon>Venturiaceae</taxon>
        <taxon>Venturia</taxon>
    </lineage>
</organism>
<protein>
    <submittedName>
        <fullName evidence="3">HET-domain-containing protein</fullName>
    </submittedName>
</protein>
<feature type="region of interest" description="Disordered" evidence="1">
    <location>
        <begin position="118"/>
        <end position="157"/>
    </location>
</feature>
<dbReference type="InterPro" id="IPR052895">
    <property type="entry name" value="HetReg/Transcr_Mod"/>
</dbReference>
<accession>A0A4Z1NX86</accession>
<dbReference type="Pfam" id="PF26639">
    <property type="entry name" value="Het-6_barrel"/>
    <property type="match status" value="1"/>
</dbReference>
<dbReference type="EMBL" id="SNSC02000015">
    <property type="protein sequence ID" value="TID18062.1"/>
    <property type="molecule type" value="Genomic_DNA"/>
</dbReference>
<comment type="caution">
    <text evidence="3">The sequence shown here is derived from an EMBL/GenBank/DDBJ whole genome shotgun (WGS) entry which is preliminary data.</text>
</comment>
<evidence type="ECO:0000256" key="1">
    <source>
        <dbReference type="SAM" id="MobiDB-lite"/>
    </source>
</evidence>
<dbReference type="PANTHER" id="PTHR24148">
    <property type="entry name" value="ANKYRIN REPEAT DOMAIN-CONTAINING PROTEIN 39 HOMOLOG-RELATED"/>
    <property type="match status" value="1"/>
</dbReference>
<dbReference type="AlphaFoldDB" id="A0A4Z1NX86"/>
<dbReference type="OrthoDB" id="5386682at2759"/>
<gene>
    <name evidence="3" type="ORF">E6O75_ATG10707</name>
</gene>
<evidence type="ECO:0000259" key="2">
    <source>
        <dbReference type="Pfam" id="PF06985"/>
    </source>
</evidence>
<dbReference type="Proteomes" id="UP000298493">
    <property type="component" value="Unassembled WGS sequence"/>
</dbReference>